<name>A0A6C0HD24_9ZZZZ</name>
<evidence type="ECO:0000313" key="2">
    <source>
        <dbReference type="EMBL" id="QHT77903.1"/>
    </source>
</evidence>
<reference evidence="2" key="1">
    <citation type="journal article" date="2020" name="Nature">
        <title>Giant virus diversity and host interactions through global metagenomics.</title>
        <authorList>
            <person name="Schulz F."/>
            <person name="Roux S."/>
            <person name="Paez-Espino D."/>
            <person name="Jungbluth S."/>
            <person name="Walsh D.A."/>
            <person name="Denef V.J."/>
            <person name="McMahon K.D."/>
            <person name="Konstantinidis K.T."/>
            <person name="Eloe-Fadrosh E.A."/>
            <person name="Kyrpides N.C."/>
            <person name="Woyke T."/>
        </authorList>
    </citation>
    <scope>NUCLEOTIDE SEQUENCE</scope>
    <source>
        <strain evidence="2">GVMAG-M-3300023179-90</strain>
    </source>
</reference>
<dbReference type="AlphaFoldDB" id="A0A6C0HD24"/>
<keyword evidence="1" id="KW-0472">Membrane</keyword>
<proteinExistence type="predicted"/>
<feature type="transmembrane region" description="Helical" evidence="1">
    <location>
        <begin position="6"/>
        <end position="30"/>
    </location>
</feature>
<protein>
    <submittedName>
        <fullName evidence="2">Uncharacterized protein</fullName>
    </submittedName>
</protein>
<evidence type="ECO:0000256" key="1">
    <source>
        <dbReference type="SAM" id="Phobius"/>
    </source>
</evidence>
<sequence length="91" mass="10735">MFSNTFLNFVFTIIISVLIIFVAQYVWNFIKDKYSTKKTKYLVNSQIAKYRQLLQNQGSRLPPIDFVSEEESRNMENELLNYVNTLSVSNK</sequence>
<dbReference type="EMBL" id="MN739922">
    <property type="protein sequence ID" value="QHT77903.1"/>
    <property type="molecule type" value="Genomic_DNA"/>
</dbReference>
<keyword evidence="1" id="KW-0812">Transmembrane</keyword>
<accession>A0A6C0HD24</accession>
<organism evidence="2">
    <name type="scientific">viral metagenome</name>
    <dbReference type="NCBI Taxonomy" id="1070528"/>
    <lineage>
        <taxon>unclassified sequences</taxon>
        <taxon>metagenomes</taxon>
        <taxon>organismal metagenomes</taxon>
    </lineage>
</organism>
<keyword evidence="1" id="KW-1133">Transmembrane helix</keyword>